<dbReference type="SUPFAM" id="SSF53383">
    <property type="entry name" value="PLP-dependent transferases"/>
    <property type="match status" value="1"/>
</dbReference>
<evidence type="ECO:0000313" key="8">
    <source>
        <dbReference type="EMBL" id="AMY12914.1"/>
    </source>
</evidence>
<feature type="domain" description="Aminotransferase class I/classII large" evidence="7">
    <location>
        <begin position="41"/>
        <end position="382"/>
    </location>
</feature>
<proteinExistence type="inferred from homology"/>
<dbReference type="InterPro" id="IPR004838">
    <property type="entry name" value="NHTrfase_class1_PyrdxlP-BS"/>
</dbReference>
<dbReference type="InterPro" id="IPR004839">
    <property type="entry name" value="Aminotransferase_I/II_large"/>
</dbReference>
<comment type="similarity">
    <text evidence="2 6">Belongs to the class-I pyridoxal-phosphate-dependent aminotransferase family.</text>
</comment>
<dbReference type="InterPro" id="IPR015422">
    <property type="entry name" value="PyrdxlP-dep_Trfase_small"/>
</dbReference>
<sequence>MALTSTSLPVADRVSGFSYAIRNIVVEAKKVEAAGRKVAYLNIGDPIPFGFVSPPHLVEAIAGAMRDGHNGYTPSPGILEARVAVADDFTSRGLAVDPERVLLTSGTSEGIELTLTALLNAGDEVLVPTPTYPLYTAVIAKLGAVERYYRTDPSRGWLPDLDHLATLVTPRTRALVVIDPNNPTGAVYPADVRRSLVEFSERHGLLLIADEVYGDLAYDGPVEPLGLIDPDAAIISYSSLSKAYLAPGWRAGWMAVGRTPRLDGLLGGLRKLADGRLCSPGPMQYAITAAMRGDRTFQGALRDQLRERADITTARLNAIPGMRCVPARGAFYAMPQVELPAGRTDVDYVLGLLRATGVLTVFGSGFGTDPAMGAFRVVFLAAPAELHRIYDLVAEFTGEFLAGRTA</sequence>
<name>A0A143PYL3_LUTPR</name>
<dbReference type="STRING" id="1855912.LuPra_06198"/>
<evidence type="ECO:0000256" key="4">
    <source>
        <dbReference type="ARBA" id="ARBA00022679"/>
    </source>
</evidence>
<evidence type="ECO:0000256" key="3">
    <source>
        <dbReference type="ARBA" id="ARBA00022576"/>
    </source>
</evidence>
<keyword evidence="8" id="KW-0670">Pyruvate</keyword>
<evidence type="ECO:0000313" key="9">
    <source>
        <dbReference type="Proteomes" id="UP000076079"/>
    </source>
</evidence>
<comment type="cofactor">
    <cofactor evidence="1 6">
        <name>pyridoxal 5'-phosphate</name>
        <dbReference type="ChEBI" id="CHEBI:597326"/>
    </cofactor>
</comment>
<evidence type="ECO:0000256" key="6">
    <source>
        <dbReference type="RuleBase" id="RU000481"/>
    </source>
</evidence>
<organism evidence="8 9">
    <name type="scientific">Luteitalea pratensis</name>
    <dbReference type="NCBI Taxonomy" id="1855912"/>
    <lineage>
        <taxon>Bacteria</taxon>
        <taxon>Pseudomonadati</taxon>
        <taxon>Acidobacteriota</taxon>
        <taxon>Vicinamibacteria</taxon>
        <taxon>Vicinamibacterales</taxon>
        <taxon>Vicinamibacteraceae</taxon>
        <taxon>Luteitalea</taxon>
    </lineage>
</organism>
<dbReference type="KEGG" id="abac:LuPra_06198"/>
<keyword evidence="5" id="KW-0663">Pyridoxal phosphate</keyword>
<keyword evidence="9" id="KW-1185">Reference proteome</keyword>
<gene>
    <name evidence="8" type="primary">alaA_2</name>
    <name evidence="8" type="ORF">LuPra_06198</name>
</gene>
<dbReference type="InterPro" id="IPR015424">
    <property type="entry name" value="PyrdxlP-dep_Trfase"/>
</dbReference>
<protein>
    <recommendedName>
        <fullName evidence="6">Aminotransferase</fullName>
        <ecNumber evidence="6">2.6.1.-</ecNumber>
    </recommendedName>
</protein>
<evidence type="ECO:0000256" key="5">
    <source>
        <dbReference type="ARBA" id="ARBA00022898"/>
    </source>
</evidence>
<dbReference type="RefSeq" id="WP_110174327.1">
    <property type="nucleotide sequence ID" value="NZ_CP015136.1"/>
</dbReference>
<dbReference type="Proteomes" id="UP000076079">
    <property type="component" value="Chromosome"/>
</dbReference>
<dbReference type="InterPro" id="IPR015421">
    <property type="entry name" value="PyrdxlP-dep_Trfase_major"/>
</dbReference>
<dbReference type="InterPro" id="IPR051926">
    <property type="entry name" value="Ala_Aminotransferase"/>
</dbReference>
<dbReference type="Pfam" id="PF00155">
    <property type="entry name" value="Aminotran_1_2"/>
    <property type="match status" value="1"/>
</dbReference>
<keyword evidence="3 6" id="KW-0032">Aminotransferase</keyword>
<evidence type="ECO:0000256" key="1">
    <source>
        <dbReference type="ARBA" id="ARBA00001933"/>
    </source>
</evidence>
<reference evidence="9" key="2">
    <citation type="submission" date="2016-04" db="EMBL/GenBank/DDBJ databases">
        <title>First Complete Genome Sequence of a Subdivision 6 Acidobacterium.</title>
        <authorList>
            <person name="Huang S."/>
            <person name="Vieira S."/>
            <person name="Bunk B."/>
            <person name="Riedel T."/>
            <person name="Sproeer C."/>
            <person name="Overmann J."/>
        </authorList>
    </citation>
    <scope>NUCLEOTIDE SEQUENCE [LARGE SCALE GENOMIC DNA]</scope>
    <source>
        <strain evidence="9">DSM 100886 HEG_-6_39</strain>
    </source>
</reference>
<dbReference type="PANTHER" id="PTHR43488:SF2">
    <property type="entry name" value="GLUTAMATE-PYRUVATE AMINOTRANSFERASE ALAA"/>
    <property type="match status" value="1"/>
</dbReference>
<evidence type="ECO:0000256" key="2">
    <source>
        <dbReference type="ARBA" id="ARBA00007441"/>
    </source>
</evidence>
<dbReference type="Gene3D" id="3.90.1150.10">
    <property type="entry name" value="Aspartate Aminotransferase, domain 1"/>
    <property type="match status" value="1"/>
</dbReference>
<reference evidence="8 9" key="1">
    <citation type="journal article" date="2016" name="Genome Announc.">
        <title>First Complete Genome Sequence of a Subdivision 6 Acidobacterium Strain.</title>
        <authorList>
            <person name="Huang S."/>
            <person name="Vieira S."/>
            <person name="Bunk B."/>
            <person name="Riedel T."/>
            <person name="Sproer C."/>
            <person name="Overmann J."/>
        </authorList>
    </citation>
    <scope>NUCLEOTIDE SEQUENCE [LARGE SCALE GENOMIC DNA]</scope>
    <source>
        <strain evidence="9">DSM 100886 HEG_-6_39</strain>
    </source>
</reference>
<keyword evidence="4 6" id="KW-0808">Transferase</keyword>
<dbReference type="GO" id="GO:0008483">
    <property type="term" value="F:transaminase activity"/>
    <property type="evidence" value="ECO:0007669"/>
    <property type="project" value="UniProtKB-KW"/>
</dbReference>
<accession>A0A143PYL3</accession>
<evidence type="ECO:0000259" key="7">
    <source>
        <dbReference type="Pfam" id="PF00155"/>
    </source>
</evidence>
<dbReference type="AlphaFoldDB" id="A0A143PYL3"/>
<dbReference type="Gene3D" id="3.40.640.10">
    <property type="entry name" value="Type I PLP-dependent aspartate aminotransferase-like (Major domain)"/>
    <property type="match status" value="1"/>
</dbReference>
<dbReference type="CDD" id="cd00609">
    <property type="entry name" value="AAT_like"/>
    <property type="match status" value="1"/>
</dbReference>
<dbReference type="GO" id="GO:0030170">
    <property type="term" value="F:pyridoxal phosphate binding"/>
    <property type="evidence" value="ECO:0007669"/>
    <property type="project" value="InterPro"/>
</dbReference>
<dbReference type="EC" id="2.6.1.-" evidence="6"/>
<dbReference type="EMBL" id="CP015136">
    <property type="protein sequence ID" value="AMY12914.1"/>
    <property type="molecule type" value="Genomic_DNA"/>
</dbReference>
<dbReference type="OrthoDB" id="9802328at2"/>
<dbReference type="PROSITE" id="PS00105">
    <property type="entry name" value="AA_TRANSFER_CLASS_1"/>
    <property type="match status" value="1"/>
</dbReference>
<dbReference type="PANTHER" id="PTHR43488">
    <property type="entry name" value="GLUTAMATE-PYRUVATE AMINOTRANSFERASE ALAA"/>
    <property type="match status" value="1"/>
</dbReference>